<gene>
    <name evidence="3" type="ORF">TNIN_131581</name>
</gene>
<evidence type="ECO:0000256" key="2">
    <source>
        <dbReference type="SAM" id="Phobius"/>
    </source>
</evidence>
<keyword evidence="2" id="KW-0472">Membrane</keyword>
<feature type="non-terminal residue" evidence="3">
    <location>
        <position position="1"/>
    </location>
</feature>
<feature type="compositionally biased region" description="Basic and acidic residues" evidence="1">
    <location>
        <begin position="1"/>
        <end position="11"/>
    </location>
</feature>
<evidence type="ECO:0000313" key="4">
    <source>
        <dbReference type="Proteomes" id="UP000886998"/>
    </source>
</evidence>
<dbReference type="EMBL" id="BMAV01006356">
    <property type="protein sequence ID" value="GFY48222.1"/>
    <property type="molecule type" value="Genomic_DNA"/>
</dbReference>
<dbReference type="Proteomes" id="UP000886998">
    <property type="component" value="Unassembled WGS sequence"/>
</dbReference>
<sequence length="78" mass="8788">TSSLSTRKEASTEFETTTSIDKEPTINPKPGQNNSRTIKIALSVTFLVMAAFAAVVLIIYTLRVKRRRFRYDELALLP</sequence>
<evidence type="ECO:0000256" key="1">
    <source>
        <dbReference type="SAM" id="MobiDB-lite"/>
    </source>
</evidence>
<feature type="region of interest" description="Disordered" evidence="1">
    <location>
        <begin position="1"/>
        <end position="32"/>
    </location>
</feature>
<name>A0A8X6X8N4_9ARAC</name>
<organism evidence="3 4">
    <name type="scientific">Trichonephila inaurata madagascariensis</name>
    <dbReference type="NCBI Taxonomy" id="2747483"/>
    <lineage>
        <taxon>Eukaryota</taxon>
        <taxon>Metazoa</taxon>
        <taxon>Ecdysozoa</taxon>
        <taxon>Arthropoda</taxon>
        <taxon>Chelicerata</taxon>
        <taxon>Arachnida</taxon>
        <taxon>Araneae</taxon>
        <taxon>Araneomorphae</taxon>
        <taxon>Entelegynae</taxon>
        <taxon>Araneoidea</taxon>
        <taxon>Nephilidae</taxon>
        <taxon>Trichonephila</taxon>
        <taxon>Trichonephila inaurata</taxon>
    </lineage>
</organism>
<keyword evidence="2" id="KW-0812">Transmembrane</keyword>
<dbReference type="OrthoDB" id="10611740at2759"/>
<comment type="caution">
    <text evidence="3">The sequence shown here is derived from an EMBL/GenBank/DDBJ whole genome shotgun (WGS) entry which is preliminary data.</text>
</comment>
<reference evidence="3" key="1">
    <citation type="submission" date="2020-08" db="EMBL/GenBank/DDBJ databases">
        <title>Multicomponent nature underlies the extraordinary mechanical properties of spider dragline silk.</title>
        <authorList>
            <person name="Kono N."/>
            <person name="Nakamura H."/>
            <person name="Mori M."/>
            <person name="Yoshida Y."/>
            <person name="Ohtoshi R."/>
            <person name="Malay A.D."/>
            <person name="Moran D.A.P."/>
            <person name="Tomita M."/>
            <person name="Numata K."/>
            <person name="Arakawa K."/>
        </authorList>
    </citation>
    <scope>NUCLEOTIDE SEQUENCE</scope>
</reference>
<keyword evidence="4" id="KW-1185">Reference proteome</keyword>
<proteinExistence type="predicted"/>
<keyword evidence="2" id="KW-1133">Transmembrane helix</keyword>
<evidence type="ECO:0000313" key="3">
    <source>
        <dbReference type="EMBL" id="GFY48222.1"/>
    </source>
</evidence>
<protein>
    <submittedName>
        <fullName evidence="3">Uncharacterized protein</fullName>
    </submittedName>
</protein>
<accession>A0A8X6X8N4</accession>
<feature type="transmembrane region" description="Helical" evidence="2">
    <location>
        <begin position="40"/>
        <end position="62"/>
    </location>
</feature>
<dbReference type="AlphaFoldDB" id="A0A8X6X8N4"/>